<proteinExistence type="predicted"/>
<accession>A0AAV4DJH9</accession>
<name>A0AAV4DJH9_9GAST</name>
<gene>
    <name evidence="1" type="ORF">PoB_007087900</name>
</gene>
<comment type="caution">
    <text evidence="1">The sequence shown here is derived from an EMBL/GenBank/DDBJ whole genome shotgun (WGS) entry which is preliminary data.</text>
</comment>
<dbReference type="EMBL" id="BLXT01007949">
    <property type="protein sequence ID" value="GFO44374.1"/>
    <property type="molecule type" value="Genomic_DNA"/>
</dbReference>
<protein>
    <submittedName>
        <fullName evidence="1">Uncharacterized protein</fullName>
    </submittedName>
</protein>
<evidence type="ECO:0000313" key="1">
    <source>
        <dbReference type="EMBL" id="GFO44374.1"/>
    </source>
</evidence>
<evidence type="ECO:0000313" key="2">
    <source>
        <dbReference type="Proteomes" id="UP000735302"/>
    </source>
</evidence>
<dbReference type="Proteomes" id="UP000735302">
    <property type="component" value="Unassembled WGS sequence"/>
</dbReference>
<sequence>MEVEASRVMWGRSMARNLRYTTLISDGDSKTHNELLRLDPYPGIEVVKTTAVCLSVGDTPIRAELTEE</sequence>
<dbReference type="AlphaFoldDB" id="A0AAV4DJH9"/>
<reference evidence="1 2" key="1">
    <citation type="journal article" date="2021" name="Elife">
        <title>Chloroplast acquisition without the gene transfer in kleptoplastic sea slugs, Plakobranchus ocellatus.</title>
        <authorList>
            <person name="Maeda T."/>
            <person name="Takahashi S."/>
            <person name="Yoshida T."/>
            <person name="Shimamura S."/>
            <person name="Takaki Y."/>
            <person name="Nagai Y."/>
            <person name="Toyoda A."/>
            <person name="Suzuki Y."/>
            <person name="Arimoto A."/>
            <person name="Ishii H."/>
            <person name="Satoh N."/>
            <person name="Nishiyama T."/>
            <person name="Hasebe M."/>
            <person name="Maruyama T."/>
            <person name="Minagawa J."/>
            <person name="Obokata J."/>
            <person name="Shigenobu S."/>
        </authorList>
    </citation>
    <scope>NUCLEOTIDE SEQUENCE [LARGE SCALE GENOMIC DNA]</scope>
</reference>
<keyword evidence="2" id="KW-1185">Reference proteome</keyword>
<organism evidence="1 2">
    <name type="scientific">Plakobranchus ocellatus</name>
    <dbReference type="NCBI Taxonomy" id="259542"/>
    <lineage>
        <taxon>Eukaryota</taxon>
        <taxon>Metazoa</taxon>
        <taxon>Spiralia</taxon>
        <taxon>Lophotrochozoa</taxon>
        <taxon>Mollusca</taxon>
        <taxon>Gastropoda</taxon>
        <taxon>Heterobranchia</taxon>
        <taxon>Euthyneura</taxon>
        <taxon>Panpulmonata</taxon>
        <taxon>Sacoglossa</taxon>
        <taxon>Placobranchoidea</taxon>
        <taxon>Plakobranchidae</taxon>
        <taxon>Plakobranchus</taxon>
    </lineage>
</organism>